<evidence type="ECO:0000313" key="2">
    <source>
        <dbReference type="EMBL" id="SVB18942.1"/>
    </source>
</evidence>
<dbReference type="EMBL" id="UINC01031998">
    <property type="protein sequence ID" value="SVB18942.1"/>
    <property type="molecule type" value="Genomic_DNA"/>
</dbReference>
<evidence type="ECO:0000259" key="1">
    <source>
        <dbReference type="Pfam" id="PF07583"/>
    </source>
</evidence>
<feature type="domain" description="DUF1549" evidence="1">
    <location>
        <begin position="3"/>
        <end position="77"/>
    </location>
</feature>
<sequence>MGPSPKALPRTLIRRAYFDLIGLPPTSAEVAAFENEYAANPLQTMTKLVDRLLASQEYGERWGRHWLDVARYADAKG</sequence>
<proteinExistence type="predicted"/>
<dbReference type="InterPro" id="IPR011444">
    <property type="entry name" value="DUF1549"/>
</dbReference>
<organism evidence="2">
    <name type="scientific">marine metagenome</name>
    <dbReference type="NCBI Taxonomy" id="408172"/>
    <lineage>
        <taxon>unclassified sequences</taxon>
        <taxon>metagenomes</taxon>
        <taxon>ecological metagenomes</taxon>
    </lineage>
</organism>
<feature type="non-terminal residue" evidence="2">
    <location>
        <position position="77"/>
    </location>
</feature>
<accession>A0A382BZI2</accession>
<name>A0A382BZI2_9ZZZZ</name>
<gene>
    <name evidence="2" type="ORF">METZ01_LOCUS171796</name>
</gene>
<protein>
    <recommendedName>
        <fullName evidence="1">DUF1549 domain-containing protein</fullName>
    </recommendedName>
</protein>
<dbReference type="Pfam" id="PF07583">
    <property type="entry name" value="PSCyt2"/>
    <property type="match status" value="1"/>
</dbReference>
<dbReference type="AlphaFoldDB" id="A0A382BZI2"/>
<dbReference type="PANTHER" id="PTHR35889:SF3">
    <property type="entry name" value="F-BOX DOMAIN-CONTAINING PROTEIN"/>
    <property type="match status" value="1"/>
</dbReference>
<dbReference type="PANTHER" id="PTHR35889">
    <property type="entry name" value="CYCLOINULO-OLIGOSACCHARIDE FRUCTANOTRANSFERASE-RELATED"/>
    <property type="match status" value="1"/>
</dbReference>
<reference evidence="2" key="1">
    <citation type="submission" date="2018-05" db="EMBL/GenBank/DDBJ databases">
        <authorList>
            <person name="Lanie J.A."/>
            <person name="Ng W.-L."/>
            <person name="Kazmierczak K.M."/>
            <person name="Andrzejewski T.M."/>
            <person name="Davidsen T.M."/>
            <person name="Wayne K.J."/>
            <person name="Tettelin H."/>
            <person name="Glass J.I."/>
            <person name="Rusch D."/>
            <person name="Podicherti R."/>
            <person name="Tsui H.-C.T."/>
            <person name="Winkler M.E."/>
        </authorList>
    </citation>
    <scope>NUCLEOTIDE SEQUENCE</scope>
</reference>